<dbReference type="AlphaFoldDB" id="A0A6I4TXU0"/>
<reference evidence="4 5" key="1">
    <citation type="submission" date="2019-12" db="EMBL/GenBank/DDBJ databases">
        <title>Genomic-based taxomic classification of the family Erythrobacteraceae.</title>
        <authorList>
            <person name="Xu L."/>
        </authorList>
    </citation>
    <scope>NUCLEOTIDE SEQUENCE [LARGE SCALE GENOMIC DNA]</scope>
    <source>
        <strain evidence="4 5">S36</strain>
    </source>
</reference>
<feature type="region of interest" description="Disordered" evidence="1">
    <location>
        <begin position="68"/>
        <end position="129"/>
    </location>
</feature>
<feature type="compositionally biased region" description="Low complexity" evidence="1">
    <location>
        <begin position="82"/>
        <end position="129"/>
    </location>
</feature>
<dbReference type="InterPro" id="IPR013424">
    <property type="entry name" value="Ice-binding_C"/>
</dbReference>
<dbReference type="NCBIfam" id="TIGR02595">
    <property type="entry name" value="PEP_CTERM"/>
    <property type="match status" value="1"/>
</dbReference>
<evidence type="ECO:0000259" key="3">
    <source>
        <dbReference type="Pfam" id="PF07589"/>
    </source>
</evidence>
<dbReference type="Proteomes" id="UP000469430">
    <property type="component" value="Unassembled WGS sequence"/>
</dbReference>
<accession>A0A6I4TXU0</accession>
<feature type="transmembrane region" description="Helical" evidence="2">
    <location>
        <begin position="129"/>
        <end position="145"/>
    </location>
</feature>
<dbReference type="RefSeq" id="WP_161391646.1">
    <property type="nucleotide sequence ID" value="NZ_JBHSCP010000001.1"/>
</dbReference>
<dbReference type="EMBL" id="WTYJ01000002">
    <property type="protein sequence ID" value="MXO99969.1"/>
    <property type="molecule type" value="Genomic_DNA"/>
</dbReference>
<evidence type="ECO:0000256" key="2">
    <source>
        <dbReference type="SAM" id="Phobius"/>
    </source>
</evidence>
<keyword evidence="2" id="KW-0472">Membrane</keyword>
<gene>
    <name evidence="4" type="ORF">GRI97_13325</name>
</gene>
<protein>
    <submittedName>
        <fullName evidence="4">PEP-CTERM sorting domain-containing protein</fullName>
    </submittedName>
</protein>
<organism evidence="4 5">
    <name type="scientific">Croceibacterium xixiisoli</name>
    <dbReference type="NCBI Taxonomy" id="1476466"/>
    <lineage>
        <taxon>Bacteria</taxon>
        <taxon>Pseudomonadati</taxon>
        <taxon>Pseudomonadota</taxon>
        <taxon>Alphaproteobacteria</taxon>
        <taxon>Sphingomonadales</taxon>
        <taxon>Erythrobacteraceae</taxon>
        <taxon>Croceibacterium</taxon>
    </lineage>
</organism>
<dbReference type="Pfam" id="PF07589">
    <property type="entry name" value="PEP-CTERM"/>
    <property type="match status" value="1"/>
</dbReference>
<evidence type="ECO:0000313" key="4">
    <source>
        <dbReference type="EMBL" id="MXO99969.1"/>
    </source>
</evidence>
<sequence length="153" mass="15622">MVVEFVNHCIMRNPWFGTPFAINGGNQFNRSNTLKGNTIMINHKLVAIAAALSVVTVAVPASATWSWGSSSGGTKPCKKHCNTSTSGNTTSGNTTSGNTTSGNTTSGNTTSGNTTSGNTTSGGTAVPEPGMLAMFGAGLLGLGLARRRRRAQA</sequence>
<feature type="domain" description="Ice-binding protein C-terminal" evidence="3">
    <location>
        <begin position="125"/>
        <end position="149"/>
    </location>
</feature>
<keyword evidence="2" id="KW-0812">Transmembrane</keyword>
<evidence type="ECO:0000256" key="1">
    <source>
        <dbReference type="SAM" id="MobiDB-lite"/>
    </source>
</evidence>
<comment type="caution">
    <text evidence="4">The sequence shown here is derived from an EMBL/GenBank/DDBJ whole genome shotgun (WGS) entry which is preliminary data.</text>
</comment>
<keyword evidence="5" id="KW-1185">Reference proteome</keyword>
<feature type="transmembrane region" description="Helical" evidence="2">
    <location>
        <begin position="45"/>
        <end position="65"/>
    </location>
</feature>
<keyword evidence="2" id="KW-1133">Transmembrane helix</keyword>
<name>A0A6I4TXU0_9SPHN</name>
<evidence type="ECO:0000313" key="5">
    <source>
        <dbReference type="Proteomes" id="UP000469430"/>
    </source>
</evidence>
<proteinExistence type="predicted"/>